<dbReference type="Pfam" id="PF18072">
    <property type="entry name" value="FGAR-AT_linker"/>
    <property type="match status" value="1"/>
</dbReference>
<evidence type="ECO:0000256" key="1">
    <source>
        <dbReference type="ARBA" id="ARBA00022598"/>
    </source>
</evidence>
<feature type="domain" description="Phosphoribosylformylglycinamidine synthase linker" evidence="5">
    <location>
        <begin position="48"/>
        <end position="76"/>
    </location>
</feature>
<dbReference type="AlphaFoldDB" id="A0A9D4U385"/>
<evidence type="ECO:0000256" key="3">
    <source>
        <dbReference type="ARBA" id="ARBA00022840"/>
    </source>
</evidence>
<dbReference type="SUPFAM" id="SSF109736">
    <property type="entry name" value="FGAM synthase PurL, linker domain"/>
    <property type="match status" value="1"/>
</dbReference>
<protein>
    <recommendedName>
        <fullName evidence="5">Phosphoribosylformylglycinamidine synthase linker domain-containing protein</fullName>
    </recommendedName>
</protein>
<keyword evidence="4" id="KW-0812">Transmembrane</keyword>
<evidence type="ECO:0000313" key="6">
    <source>
        <dbReference type="EMBL" id="KAI5060542.1"/>
    </source>
</evidence>
<feature type="transmembrane region" description="Helical" evidence="4">
    <location>
        <begin position="12"/>
        <end position="34"/>
    </location>
</feature>
<dbReference type="GO" id="GO:0005737">
    <property type="term" value="C:cytoplasm"/>
    <property type="evidence" value="ECO:0007669"/>
    <property type="project" value="TreeGrafter"/>
</dbReference>
<dbReference type="GO" id="GO:0004642">
    <property type="term" value="F:phosphoribosylformylglycinamidine synthase activity"/>
    <property type="evidence" value="ECO:0007669"/>
    <property type="project" value="TreeGrafter"/>
</dbReference>
<evidence type="ECO:0000256" key="2">
    <source>
        <dbReference type="ARBA" id="ARBA00022741"/>
    </source>
</evidence>
<accession>A0A9D4U385</accession>
<keyword evidence="4" id="KW-1133">Transmembrane helix</keyword>
<gene>
    <name evidence="6" type="ORF">GOP47_0024962</name>
</gene>
<dbReference type="InterPro" id="IPR036921">
    <property type="entry name" value="PurM-like_N_sf"/>
</dbReference>
<reference evidence="6" key="1">
    <citation type="submission" date="2021-01" db="EMBL/GenBank/DDBJ databases">
        <title>Adiantum capillus-veneris genome.</title>
        <authorList>
            <person name="Fang Y."/>
            <person name="Liao Q."/>
        </authorList>
    </citation>
    <scope>NUCLEOTIDE SEQUENCE</scope>
    <source>
        <strain evidence="6">H3</strain>
        <tissue evidence="6">Leaf</tissue>
    </source>
</reference>
<evidence type="ECO:0000259" key="5">
    <source>
        <dbReference type="Pfam" id="PF18072"/>
    </source>
</evidence>
<keyword evidence="2" id="KW-0547">Nucleotide-binding</keyword>
<keyword evidence="4" id="KW-0472">Membrane</keyword>
<dbReference type="Proteomes" id="UP000886520">
    <property type="component" value="Chromosome 24"/>
</dbReference>
<dbReference type="PANTHER" id="PTHR10099:SF1">
    <property type="entry name" value="PHOSPHORIBOSYLFORMYLGLYCINAMIDINE SYNTHASE"/>
    <property type="match status" value="1"/>
</dbReference>
<keyword evidence="3" id="KW-0067">ATP-binding</keyword>
<dbReference type="GO" id="GO:0006164">
    <property type="term" value="P:purine nucleotide biosynthetic process"/>
    <property type="evidence" value="ECO:0007669"/>
    <property type="project" value="TreeGrafter"/>
</dbReference>
<dbReference type="EMBL" id="JABFUD020000024">
    <property type="protein sequence ID" value="KAI5060542.1"/>
    <property type="molecule type" value="Genomic_DNA"/>
</dbReference>
<dbReference type="Gene3D" id="1.10.8.750">
    <property type="entry name" value="Phosphoribosylformylglycinamidine synthase, linker domain"/>
    <property type="match status" value="1"/>
</dbReference>
<keyword evidence="1" id="KW-0436">Ligase</keyword>
<evidence type="ECO:0000313" key="7">
    <source>
        <dbReference type="Proteomes" id="UP000886520"/>
    </source>
</evidence>
<sequence length="277" mass="31645">MLMRKVHTKECYLGTFLNFLLLQYTLLSSTWLAVYSFGARDLSYYYTNLFQNDIKRNPTNVELFDIAQSNSEHRRHWFFKGELVIDGKIVASSLMDLVKDTLKANPNSSVIGFNDNSSAIRGFLVDVLRPKNPGSPSALLTFSRDFDPQFSMCCCTFSWSRNRCRRPHKRYSCNGYRFSAGYCVGNLQLDGASPLQILIDASDGASDYGNKFGEPLIQGFTQTFGMKLPDAERREWLKPIMFSGGIGQIDHEHVQKGEPERNWRTSLQNWNGRWGSI</sequence>
<keyword evidence="7" id="KW-1185">Reference proteome</keyword>
<evidence type="ECO:0000256" key="4">
    <source>
        <dbReference type="SAM" id="Phobius"/>
    </source>
</evidence>
<name>A0A9D4U385_ADICA</name>
<proteinExistence type="predicted"/>
<organism evidence="6 7">
    <name type="scientific">Adiantum capillus-veneris</name>
    <name type="common">Maidenhair fern</name>
    <dbReference type="NCBI Taxonomy" id="13818"/>
    <lineage>
        <taxon>Eukaryota</taxon>
        <taxon>Viridiplantae</taxon>
        <taxon>Streptophyta</taxon>
        <taxon>Embryophyta</taxon>
        <taxon>Tracheophyta</taxon>
        <taxon>Polypodiopsida</taxon>
        <taxon>Polypodiidae</taxon>
        <taxon>Polypodiales</taxon>
        <taxon>Pteridineae</taxon>
        <taxon>Pteridaceae</taxon>
        <taxon>Vittarioideae</taxon>
        <taxon>Adiantum</taxon>
    </lineage>
</organism>
<dbReference type="OrthoDB" id="6666987at2759"/>
<dbReference type="InterPro" id="IPR041609">
    <property type="entry name" value="PurL_linker"/>
</dbReference>
<dbReference type="GO" id="GO:0005524">
    <property type="term" value="F:ATP binding"/>
    <property type="evidence" value="ECO:0007669"/>
    <property type="project" value="UniProtKB-KW"/>
</dbReference>
<dbReference type="SUPFAM" id="SSF55326">
    <property type="entry name" value="PurM N-terminal domain-like"/>
    <property type="match status" value="1"/>
</dbReference>
<dbReference type="Gene3D" id="3.30.1330.10">
    <property type="entry name" value="PurM-like, N-terminal domain"/>
    <property type="match status" value="1"/>
</dbReference>
<comment type="caution">
    <text evidence="6">The sequence shown here is derived from an EMBL/GenBank/DDBJ whole genome shotgun (WGS) entry which is preliminary data.</text>
</comment>
<dbReference type="PANTHER" id="PTHR10099">
    <property type="entry name" value="PHOSPHORIBOSYLFORMYLGLYCINAMIDINE SYNTHASE"/>
    <property type="match status" value="1"/>
</dbReference>